<proteinExistence type="predicted"/>
<sequence>MSTDYPADSVRQAVDLLVALGILPAEFSTAYAAGVREYAETLKAFVPNIYLSQVGDPAAPLTAEPSSTTVVYDRDGAAWARHGDGWVCLDACGDVYTWQVLDGRWGPITAAPAAGQVVTR</sequence>
<accession>A0A1C3N4Q8</accession>
<dbReference type="AlphaFoldDB" id="A0A1C3N4Q8"/>
<gene>
    <name evidence="1" type="ORF">GA0070620_3050</name>
</gene>
<dbReference type="OrthoDB" id="4556194at2"/>
<keyword evidence="2" id="KW-1185">Reference proteome</keyword>
<protein>
    <submittedName>
        <fullName evidence="1">Uncharacterized protein</fullName>
    </submittedName>
</protein>
<dbReference type="EMBL" id="LT598496">
    <property type="protein sequence ID" value="SBV27526.1"/>
    <property type="molecule type" value="Genomic_DNA"/>
</dbReference>
<dbReference type="Proteomes" id="UP000199393">
    <property type="component" value="Chromosome I"/>
</dbReference>
<organism evidence="1 2">
    <name type="scientific">Micromonospora krabiensis</name>
    <dbReference type="NCBI Taxonomy" id="307121"/>
    <lineage>
        <taxon>Bacteria</taxon>
        <taxon>Bacillati</taxon>
        <taxon>Actinomycetota</taxon>
        <taxon>Actinomycetes</taxon>
        <taxon>Micromonosporales</taxon>
        <taxon>Micromonosporaceae</taxon>
        <taxon>Micromonospora</taxon>
    </lineage>
</organism>
<dbReference type="RefSeq" id="WP_091591371.1">
    <property type="nucleotide sequence ID" value="NZ_LT598496.1"/>
</dbReference>
<name>A0A1C3N4Q8_9ACTN</name>
<dbReference type="STRING" id="307121.GA0070620_3050"/>
<evidence type="ECO:0000313" key="1">
    <source>
        <dbReference type="EMBL" id="SBV27526.1"/>
    </source>
</evidence>
<evidence type="ECO:0000313" key="2">
    <source>
        <dbReference type="Proteomes" id="UP000199393"/>
    </source>
</evidence>
<reference evidence="2" key="1">
    <citation type="submission" date="2016-06" db="EMBL/GenBank/DDBJ databases">
        <authorList>
            <person name="Varghese N."/>
        </authorList>
    </citation>
    <scope>NUCLEOTIDE SEQUENCE [LARGE SCALE GENOMIC DNA]</scope>
    <source>
        <strain evidence="2">DSM 45344</strain>
    </source>
</reference>